<dbReference type="PANTHER" id="PTHR43151:SF1">
    <property type="entry name" value="SSR2333 PROTEIN"/>
    <property type="match status" value="1"/>
</dbReference>
<dbReference type="GO" id="GO:0046914">
    <property type="term" value="F:transition metal ion binding"/>
    <property type="evidence" value="ECO:0007669"/>
    <property type="project" value="InterPro"/>
</dbReference>
<keyword evidence="4" id="KW-1185">Reference proteome</keyword>
<evidence type="ECO:0000256" key="1">
    <source>
        <dbReference type="ARBA" id="ARBA00023004"/>
    </source>
</evidence>
<dbReference type="RefSeq" id="WP_014453987.1">
    <property type="nucleotide sequence ID" value="NC_017096.1"/>
</dbReference>
<protein>
    <submittedName>
        <fullName evidence="3">Ferrous iron transport protein A</fullName>
    </submittedName>
</protein>
<dbReference type="AlphaFoldDB" id="A0A7U6JH71"/>
<dbReference type="Proteomes" id="UP000004793">
    <property type="component" value="Chromosome"/>
</dbReference>
<dbReference type="Pfam" id="PF04023">
    <property type="entry name" value="FeoA"/>
    <property type="match status" value="1"/>
</dbReference>
<dbReference type="OrthoDB" id="9802292at2"/>
<gene>
    <name evidence="3" type="primary">feoA</name>
    <name evidence="3" type="ordered locus">CSE_14660</name>
</gene>
<evidence type="ECO:0000259" key="2">
    <source>
        <dbReference type="SMART" id="SM00899"/>
    </source>
</evidence>
<sequence length="81" mass="8925">MRKTLAEVDGNKIVKVVDFVTTGHRSHVPQYIIRLQEMGILKGDVIKVNRNTFVGPVEVNVKGTNLAIGRGIASKIIVEEI</sequence>
<keyword evidence="1" id="KW-0408">Iron</keyword>
<evidence type="ECO:0000313" key="4">
    <source>
        <dbReference type="Proteomes" id="UP000004793"/>
    </source>
</evidence>
<accession>A0A7U6JH71</accession>
<dbReference type="KEGG" id="cex:CSE_14660"/>
<dbReference type="SMART" id="SM00899">
    <property type="entry name" value="FeoA"/>
    <property type="match status" value="1"/>
</dbReference>
<dbReference type="InterPro" id="IPR038157">
    <property type="entry name" value="FeoA_core_dom"/>
</dbReference>
<dbReference type="Gene3D" id="2.30.30.90">
    <property type="match status" value="1"/>
</dbReference>
<organism evidence="3 4">
    <name type="scientific">Caldisericum exile (strain DSM 21853 / NBRC 104410 / AZM16c01)</name>
    <dbReference type="NCBI Taxonomy" id="511051"/>
    <lineage>
        <taxon>Bacteria</taxon>
        <taxon>Pseudomonadati</taxon>
        <taxon>Caldisericota/Cryosericota group</taxon>
        <taxon>Caldisericota</taxon>
        <taxon>Caldisericia</taxon>
        <taxon>Caldisericales</taxon>
        <taxon>Caldisericaceae</taxon>
        <taxon>Caldisericum</taxon>
    </lineage>
</organism>
<dbReference type="SUPFAM" id="SSF50037">
    <property type="entry name" value="C-terminal domain of transcriptional repressors"/>
    <property type="match status" value="1"/>
</dbReference>
<dbReference type="EMBL" id="AP012051">
    <property type="protein sequence ID" value="BAL81592.1"/>
    <property type="molecule type" value="Genomic_DNA"/>
</dbReference>
<dbReference type="InterPro" id="IPR007167">
    <property type="entry name" value="Fe-transptr_FeoA-like"/>
</dbReference>
<reference evidence="3 4" key="1">
    <citation type="submission" date="2011-01" db="EMBL/GenBank/DDBJ databases">
        <title>Whole genome sequence of Caldisericum exile AZM16c01.</title>
        <authorList>
            <person name="Narita-Yamada S."/>
            <person name="Kawakoshi A."/>
            <person name="Nakamura S."/>
            <person name="Sasagawa M."/>
            <person name="Fukada J."/>
            <person name="Sekine M."/>
            <person name="Kato Y."/>
            <person name="Fukai R."/>
            <person name="Sasaki K."/>
            <person name="Hanamaki A."/>
            <person name="Narita H."/>
            <person name="Konno Y."/>
            <person name="Mori K."/>
            <person name="Yamazaki S."/>
            <person name="Suzuki K."/>
            <person name="Fujita N."/>
        </authorList>
    </citation>
    <scope>NUCLEOTIDE SEQUENCE [LARGE SCALE GENOMIC DNA]</scope>
    <source>
        <strain evidence="4">DSM 21853 / NBRC 104410 / AZM16c01</strain>
    </source>
</reference>
<dbReference type="InterPro" id="IPR053184">
    <property type="entry name" value="FeoA-like"/>
</dbReference>
<name>A0A7U6JH71_CALEA</name>
<feature type="domain" description="Ferrous iron transporter FeoA-like" evidence="2">
    <location>
        <begin position="3"/>
        <end position="80"/>
    </location>
</feature>
<evidence type="ECO:0000313" key="3">
    <source>
        <dbReference type="EMBL" id="BAL81592.1"/>
    </source>
</evidence>
<proteinExistence type="predicted"/>
<dbReference type="PANTHER" id="PTHR43151">
    <property type="entry name" value="FEOA FAMILY PROTEIN"/>
    <property type="match status" value="1"/>
</dbReference>
<dbReference type="InterPro" id="IPR008988">
    <property type="entry name" value="Transcriptional_repressor_C"/>
</dbReference>